<evidence type="ECO:0000256" key="1">
    <source>
        <dbReference type="SAM" id="MobiDB-lite"/>
    </source>
</evidence>
<dbReference type="EMBL" id="CP034458">
    <property type="protein sequence ID" value="QBM88717.1"/>
    <property type="molecule type" value="Genomic_DNA"/>
</dbReference>
<feature type="region of interest" description="Disordered" evidence="1">
    <location>
        <begin position="337"/>
        <end position="358"/>
    </location>
</feature>
<sequence length="623" mass="68265">MRYIYAIIPVLLPITTAASLKKEFSTEDRLRDHMAMFRHVLHGDKEPQVSAETLKVPKFEPYSAPVFIQNVQATPKKQPDQSSKPEKPSLEENVLHADPGEKDTQTLPKLTNKTLPEGEFNILPISQPGDVLPTSSFSGSPDQPALPELVPQANIPGSQEGTTGDLKVDNDRTVPELIVDPKTLTSAEPASSTETLGPLPVYSSKEVAAGDEEYPEDARLPSLLANGLKLLLSNESDFSAVFEFPDMHPKTVTLTVTTHTIPETSTAAPTDHTPIQSDISYDNKNEATSETATSTAVTAMPTEFRVPVIDPEHDVPMTMIEGKANLKSVLDMVRDRRKPLSDVSRQKKGTKPRSYIEPTNSTKVIDAPRKVHSKDLLGKELPDSLAYNKPKLEDILEPESPVSRTKHKLRPSQQSVSDIRKIYFQSLERSADEDLISYFQRIYPELEHLLGKSLSDSDNTEANSLLARLLEDLQKAGLPSLLQSQTISLNDPTPSKTVTDNTLLASQASKNEPFTAIASSSTSLASSSSSLVSSSTSQAHQIKPPEPKRTNETFSVANMTSEHAHAEHKNLMLRITDAIQGISKEKLFHNPFEFSVASEAANSAEIYPSIIGAVIFALFLILL</sequence>
<accession>A0A4P6XMV1</accession>
<keyword evidence="3" id="KW-1185">Reference proteome</keyword>
<dbReference type="Proteomes" id="UP000292447">
    <property type="component" value="Chromosome III"/>
</dbReference>
<gene>
    <name evidence="2" type="ORF">METSCH_C06960</name>
</gene>
<name>A0A4P6XMV1_9ASCO</name>
<feature type="compositionally biased region" description="Basic and acidic residues" evidence="1">
    <location>
        <begin position="77"/>
        <end position="104"/>
    </location>
</feature>
<dbReference type="AlphaFoldDB" id="A0A4P6XMV1"/>
<proteinExistence type="predicted"/>
<organism evidence="2 3">
    <name type="scientific">Metschnikowia aff. pulcherrima</name>
    <dbReference type="NCBI Taxonomy" id="2163413"/>
    <lineage>
        <taxon>Eukaryota</taxon>
        <taxon>Fungi</taxon>
        <taxon>Dikarya</taxon>
        <taxon>Ascomycota</taxon>
        <taxon>Saccharomycotina</taxon>
        <taxon>Pichiomycetes</taxon>
        <taxon>Metschnikowiaceae</taxon>
        <taxon>Metschnikowia</taxon>
    </lineage>
</organism>
<reference evidence="3" key="1">
    <citation type="submission" date="2019-03" db="EMBL/GenBank/DDBJ databases">
        <title>Snf2 controls pulcherriminic acid biosynthesis and connects pigmentation and antifungal activity of the yeast Metschnikowia pulcherrima.</title>
        <authorList>
            <person name="Gore-Lloyd D."/>
            <person name="Sumann I."/>
            <person name="Brachmann A.O."/>
            <person name="Schneeberger K."/>
            <person name="Ortiz-Merino R.A."/>
            <person name="Moreno-Beltran M."/>
            <person name="Schlaefli M."/>
            <person name="Kirner P."/>
            <person name="Santos Kron A."/>
            <person name="Wolfe K.H."/>
            <person name="Piel J."/>
            <person name="Ahrens C.H."/>
            <person name="Henk D."/>
            <person name="Freimoser F.M."/>
        </authorList>
    </citation>
    <scope>NUCLEOTIDE SEQUENCE [LARGE SCALE GENOMIC DNA]</scope>
    <source>
        <strain evidence="3">APC 1.2</strain>
    </source>
</reference>
<protein>
    <submittedName>
        <fullName evidence="2">Uncharacterized protein</fullName>
    </submittedName>
</protein>
<evidence type="ECO:0000313" key="2">
    <source>
        <dbReference type="EMBL" id="QBM88717.1"/>
    </source>
</evidence>
<evidence type="ECO:0000313" key="3">
    <source>
        <dbReference type="Proteomes" id="UP000292447"/>
    </source>
</evidence>
<feature type="region of interest" description="Disordered" evidence="1">
    <location>
        <begin position="73"/>
        <end position="108"/>
    </location>
</feature>